<comment type="caution">
    <text evidence="1">The sequence shown here is derived from an EMBL/GenBank/DDBJ whole genome shotgun (WGS) entry which is preliminary data.</text>
</comment>
<protein>
    <submittedName>
        <fullName evidence="1">Uncharacterized protein</fullName>
    </submittedName>
</protein>
<dbReference type="PANTHER" id="PTHR47679:SF1">
    <property type="entry name" value="PROTEIN TORNADO 1"/>
    <property type="match status" value="1"/>
</dbReference>
<evidence type="ECO:0000313" key="1">
    <source>
        <dbReference type="EMBL" id="KAL3694241.1"/>
    </source>
</evidence>
<dbReference type="EMBL" id="JBJQOH010000003">
    <property type="protein sequence ID" value="KAL3694241.1"/>
    <property type="molecule type" value="Genomic_DNA"/>
</dbReference>
<evidence type="ECO:0000313" key="2">
    <source>
        <dbReference type="Proteomes" id="UP001633002"/>
    </source>
</evidence>
<sequence>MKLSETYRKKKVTVDPQLLQDLLVILDLCYHIGNVDGVEKYFMPTIFGRRNARGEDLIWGTAPSSESKWQYFGYRLLCTDSKTTSLPTATFPRFQIWFCKEKVTNDETCTLQRDVIRLDHNSEGYSVIVENAEEGTHIDVLIQFSGQKRRCEAMVYVREHILQEFRKFCASPQGCRGVTLETAIIRPECVQRLTRQEYRKEHVVLERQLNDLFREAVEKKVILNELNEVTWRQDDKGADLDIFSYEHLWKGVPQAGLFKDSQQAVELLSERDVEEIMKPLRQRSGEIVEELTKVEQELDDHLQQSADGHVRLYVKEHVEEHVDKAVASLSKQLQVIRKDIQQLQEQMHSTFVSITTKIDTMVGYSRALEDARVPRLPFITFTDVGFRHKMKSAVQIGTPVRLHLMCESRLRPHGVDDQPGLKLSIGAENREWVRSISVNALKILWTLLKVGVDVQLPGVGGFIPELGDLSSGLVPVDEMTLDELKYSKLSSLPRVEGSGMAEDVWKFLRRTLPPAQIPEDFKLQLVRYNPGTVKVDQSYAWLCQKCIDEGEKNHVLKCVGFS</sequence>
<dbReference type="AlphaFoldDB" id="A0ABD3HVX6"/>
<name>A0ABD3HVX6_9MARC</name>
<proteinExistence type="predicted"/>
<dbReference type="PANTHER" id="PTHR47679">
    <property type="entry name" value="PROTEIN TORNADO 1"/>
    <property type="match status" value="1"/>
</dbReference>
<accession>A0ABD3HVX6</accession>
<gene>
    <name evidence="1" type="ORF">R1sor_007892</name>
</gene>
<keyword evidence="2" id="KW-1185">Reference proteome</keyword>
<reference evidence="1 2" key="1">
    <citation type="submission" date="2024-09" db="EMBL/GenBank/DDBJ databases">
        <title>Chromosome-scale assembly of Riccia sorocarpa.</title>
        <authorList>
            <person name="Paukszto L."/>
        </authorList>
    </citation>
    <scope>NUCLEOTIDE SEQUENCE [LARGE SCALE GENOMIC DNA]</scope>
    <source>
        <strain evidence="1">LP-2024</strain>
        <tissue evidence="1">Aerial parts of the thallus</tissue>
    </source>
</reference>
<organism evidence="1 2">
    <name type="scientific">Riccia sorocarpa</name>
    <dbReference type="NCBI Taxonomy" id="122646"/>
    <lineage>
        <taxon>Eukaryota</taxon>
        <taxon>Viridiplantae</taxon>
        <taxon>Streptophyta</taxon>
        <taxon>Embryophyta</taxon>
        <taxon>Marchantiophyta</taxon>
        <taxon>Marchantiopsida</taxon>
        <taxon>Marchantiidae</taxon>
        <taxon>Marchantiales</taxon>
        <taxon>Ricciaceae</taxon>
        <taxon>Riccia</taxon>
    </lineage>
</organism>
<dbReference type="Proteomes" id="UP001633002">
    <property type="component" value="Unassembled WGS sequence"/>
</dbReference>